<sequence length="384" mass="44399">MKIERFQVRKRSAWNTLFTSGISEENPHLYTRLLFMNAIMYVVGLVVLFFVMFHFGYTENYILGGFDAFVLALIIFLNIHLRIRKSIKLIGHLSAVGMIFFYVVFIPVTQNEHMSFVWVFFAPLFIILLNGWKVGLVYLLILYSIIFPMAYMNIGVWDNGDWSSTSAYRFIIGLILGALVAILIDVTQNLSNQRQQRSHEKEVLYLDELKRLSMTDGLTGLYNRHYFNRVFKDKIKALSDHEQYLAFFIVDIDFFKAYNDSYGHQAGDLAIQKIATVIREYVQRENDVVFRLGGEEFGGLIETRKPQETVEWLSLLVEEVSHLNILHAPNVDLPCLTISGGVSYMKVTHDTDMNTLYKRADDALYQAKHNGRNQFVVYGEKSKS</sequence>
<dbReference type="InterPro" id="IPR000160">
    <property type="entry name" value="GGDEF_dom"/>
</dbReference>
<feature type="transmembrane region" description="Helical" evidence="3">
    <location>
        <begin position="113"/>
        <end position="129"/>
    </location>
</feature>
<feature type="domain" description="GGDEF" evidence="4">
    <location>
        <begin position="243"/>
        <end position="380"/>
    </location>
</feature>
<dbReference type="SUPFAM" id="SSF55073">
    <property type="entry name" value="Nucleotide cyclase"/>
    <property type="match status" value="1"/>
</dbReference>
<keyword evidence="3" id="KW-1133">Transmembrane helix</keyword>
<gene>
    <name evidence="5" type="ORF">NR989_10625</name>
</gene>
<dbReference type="PANTHER" id="PTHR45138:SF9">
    <property type="entry name" value="DIGUANYLATE CYCLASE DGCM-RELATED"/>
    <property type="match status" value="1"/>
</dbReference>
<dbReference type="Pfam" id="PF00990">
    <property type="entry name" value="GGDEF"/>
    <property type="match status" value="1"/>
</dbReference>
<dbReference type="InterPro" id="IPR050469">
    <property type="entry name" value="Diguanylate_Cyclase"/>
</dbReference>
<evidence type="ECO:0000256" key="1">
    <source>
        <dbReference type="ARBA" id="ARBA00012528"/>
    </source>
</evidence>
<dbReference type="Proteomes" id="UP001222275">
    <property type="component" value="Chromosome"/>
</dbReference>
<evidence type="ECO:0000259" key="4">
    <source>
        <dbReference type="PROSITE" id="PS50887"/>
    </source>
</evidence>
<feature type="transmembrane region" description="Helical" evidence="3">
    <location>
        <begin position="136"/>
        <end position="154"/>
    </location>
</feature>
<protein>
    <recommendedName>
        <fullName evidence="1">diguanylate cyclase</fullName>
        <ecNumber evidence="1">2.7.7.65</ecNumber>
    </recommendedName>
</protein>
<feature type="transmembrane region" description="Helical" evidence="3">
    <location>
        <begin position="61"/>
        <end position="77"/>
    </location>
</feature>
<keyword evidence="6" id="KW-1185">Reference proteome</keyword>
<dbReference type="CDD" id="cd01949">
    <property type="entry name" value="GGDEF"/>
    <property type="match status" value="1"/>
</dbReference>
<dbReference type="PROSITE" id="PS50887">
    <property type="entry name" value="GGDEF"/>
    <property type="match status" value="1"/>
</dbReference>
<feature type="transmembrane region" description="Helical" evidence="3">
    <location>
        <begin position="33"/>
        <end position="55"/>
    </location>
</feature>
<dbReference type="SMART" id="SM00267">
    <property type="entry name" value="GGDEF"/>
    <property type="match status" value="1"/>
</dbReference>
<evidence type="ECO:0000256" key="2">
    <source>
        <dbReference type="ARBA" id="ARBA00034247"/>
    </source>
</evidence>
<name>A0ABY8C903_9GAMM</name>
<keyword evidence="3" id="KW-0472">Membrane</keyword>
<comment type="catalytic activity">
    <reaction evidence="2">
        <text>2 GTP = 3',3'-c-di-GMP + 2 diphosphate</text>
        <dbReference type="Rhea" id="RHEA:24898"/>
        <dbReference type="ChEBI" id="CHEBI:33019"/>
        <dbReference type="ChEBI" id="CHEBI:37565"/>
        <dbReference type="ChEBI" id="CHEBI:58805"/>
        <dbReference type="EC" id="2.7.7.65"/>
    </reaction>
</comment>
<reference evidence="5 6" key="1">
    <citation type="submission" date="2022-06" db="EMBL/GenBank/DDBJ databases">
        <title>Thiomicrohabdus sp. nov, an obligately chemolithoautotrophic, sulfur-oxidizing bacterium isolated from beach of Guanyin Mountain. Amoy.</title>
        <authorList>
            <person name="Zhu H."/>
        </authorList>
    </citation>
    <scope>NUCLEOTIDE SEQUENCE [LARGE SCALE GENOMIC DNA]</scope>
    <source>
        <strain evidence="5 6">XGS-01</strain>
    </source>
</reference>
<evidence type="ECO:0000256" key="3">
    <source>
        <dbReference type="SAM" id="Phobius"/>
    </source>
</evidence>
<proteinExistence type="predicted"/>
<dbReference type="NCBIfam" id="TIGR00254">
    <property type="entry name" value="GGDEF"/>
    <property type="match status" value="1"/>
</dbReference>
<feature type="transmembrane region" description="Helical" evidence="3">
    <location>
        <begin position="166"/>
        <end position="187"/>
    </location>
</feature>
<evidence type="ECO:0000313" key="5">
    <source>
        <dbReference type="EMBL" id="WEJ62454.1"/>
    </source>
</evidence>
<dbReference type="Gene3D" id="3.30.70.270">
    <property type="match status" value="1"/>
</dbReference>
<dbReference type="InterPro" id="IPR029787">
    <property type="entry name" value="Nucleotide_cyclase"/>
</dbReference>
<organism evidence="5 6">
    <name type="scientific">Thiomicrorhabdus lithotrophica</name>
    <dbReference type="NCBI Taxonomy" id="2949997"/>
    <lineage>
        <taxon>Bacteria</taxon>
        <taxon>Pseudomonadati</taxon>
        <taxon>Pseudomonadota</taxon>
        <taxon>Gammaproteobacteria</taxon>
        <taxon>Thiotrichales</taxon>
        <taxon>Piscirickettsiaceae</taxon>
        <taxon>Thiomicrorhabdus</taxon>
    </lineage>
</organism>
<dbReference type="InterPro" id="IPR043128">
    <property type="entry name" value="Rev_trsase/Diguanyl_cyclase"/>
</dbReference>
<dbReference type="EC" id="2.7.7.65" evidence="1"/>
<accession>A0ABY8C903</accession>
<feature type="transmembrane region" description="Helical" evidence="3">
    <location>
        <begin position="89"/>
        <end position="107"/>
    </location>
</feature>
<dbReference type="RefSeq" id="WP_275594712.1">
    <property type="nucleotide sequence ID" value="NZ_CP102381.1"/>
</dbReference>
<evidence type="ECO:0000313" key="6">
    <source>
        <dbReference type="Proteomes" id="UP001222275"/>
    </source>
</evidence>
<keyword evidence="3" id="KW-0812">Transmembrane</keyword>
<dbReference type="EMBL" id="CP102381">
    <property type="protein sequence ID" value="WEJ62454.1"/>
    <property type="molecule type" value="Genomic_DNA"/>
</dbReference>
<dbReference type="PANTHER" id="PTHR45138">
    <property type="entry name" value="REGULATORY COMPONENTS OF SENSORY TRANSDUCTION SYSTEM"/>
    <property type="match status" value="1"/>
</dbReference>